<reference evidence="1" key="1">
    <citation type="submission" date="2023-11" db="EMBL/GenBank/DDBJ databases">
        <authorList>
            <person name="De Vega J J."/>
            <person name="De Vega J J."/>
        </authorList>
    </citation>
    <scope>NUCLEOTIDE SEQUENCE</scope>
</reference>
<proteinExistence type="predicted"/>
<sequence length="161" mass="17985">MDQGRSGNWNSSPLMTTHIGVDVACARAMLSSDHVQCRRWTAGRRASHQITCSTVGGGRVRASKVSMVTRCAASVPPDQMHMTPAEAARINRFCRKRKHEFISHRNKREAESAVISTVDGCHHWWRWVICNRLTLMGAEVKMPGVERIARSHRPHGGYLGA</sequence>
<protein>
    <submittedName>
        <fullName evidence="1">Uncharacterized protein</fullName>
    </submittedName>
</protein>
<gene>
    <name evidence="1" type="ORF">MYCIT1_LOCUS7754</name>
</gene>
<name>A0AAD2GZK4_9AGAR</name>
<evidence type="ECO:0000313" key="2">
    <source>
        <dbReference type="Proteomes" id="UP001295794"/>
    </source>
</evidence>
<dbReference type="EMBL" id="CAVNYO010000108">
    <property type="protein sequence ID" value="CAK5266167.1"/>
    <property type="molecule type" value="Genomic_DNA"/>
</dbReference>
<organism evidence="1 2">
    <name type="scientific">Mycena citricolor</name>
    <dbReference type="NCBI Taxonomy" id="2018698"/>
    <lineage>
        <taxon>Eukaryota</taxon>
        <taxon>Fungi</taxon>
        <taxon>Dikarya</taxon>
        <taxon>Basidiomycota</taxon>
        <taxon>Agaricomycotina</taxon>
        <taxon>Agaricomycetes</taxon>
        <taxon>Agaricomycetidae</taxon>
        <taxon>Agaricales</taxon>
        <taxon>Marasmiineae</taxon>
        <taxon>Mycenaceae</taxon>
        <taxon>Mycena</taxon>
    </lineage>
</organism>
<accession>A0AAD2GZK4</accession>
<keyword evidence="2" id="KW-1185">Reference proteome</keyword>
<evidence type="ECO:0000313" key="1">
    <source>
        <dbReference type="EMBL" id="CAK5266167.1"/>
    </source>
</evidence>
<comment type="caution">
    <text evidence="1">The sequence shown here is derived from an EMBL/GenBank/DDBJ whole genome shotgun (WGS) entry which is preliminary data.</text>
</comment>
<dbReference type="AlphaFoldDB" id="A0AAD2GZK4"/>
<dbReference type="Proteomes" id="UP001295794">
    <property type="component" value="Unassembled WGS sequence"/>
</dbReference>